<dbReference type="AlphaFoldDB" id="A0A3E0HHS8"/>
<proteinExistence type="inferred from homology"/>
<dbReference type="SMART" id="SM01043">
    <property type="entry name" value="BTAD"/>
    <property type="match status" value="1"/>
</dbReference>
<dbReference type="Pfam" id="PF13401">
    <property type="entry name" value="AAA_22"/>
    <property type="match status" value="1"/>
</dbReference>
<dbReference type="GO" id="GO:0043531">
    <property type="term" value="F:ADP binding"/>
    <property type="evidence" value="ECO:0007669"/>
    <property type="project" value="InterPro"/>
</dbReference>
<organism evidence="5 6">
    <name type="scientific">Kutzneria buriramensis</name>
    <dbReference type="NCBI Taxonomy" id="1045776"/>
    <lineage>
        <taxon>Bacteria</taxon>
        <taxon>Bacillati</taxon>
        <taxon>Actinomycetota</taxon>
        <taxon>Actinomycetes</taxon>
        <taxon>Pseudonocardiales</taxon>
        <taxon>Pseudonocardiaceae</taxon>
        <taxon>Kutzneria</taxon>
    </lineage>
</organism>
<dbReference type="GO" id="GO:0003677">
    <property type="term" value="F:DNA binding"/>
    <property type="evidence" value="ECO:0007669"/>
    <property type="project" value="UniProtKB-UniRule"/>
</dbReference>
<dbReference type="InterPro" id="IPR027417">
    <property type="entry name" value="P-loop_NTPase"/>
</dbReference>
<dbReference type="InterPro" id="IPR001867">
    <property type="entry name" value="OmpR/PhoB-type_DNA-bd"/>
</dbReference>
<sequence length="1042" mass="112212">MTGELTDELTRGRVWEAGGVQVLVLGPVRVRADDGTPIEVGGARLRMLLARLALDAGRPVAADLLTAGLWGDTPPADTANALQSLVSRLRKVLGGPARLTSSDAGYVLKVEYVDADRFEETAARGRRELAAGRHDEAARLLGEALGLWQGDALSDVLDAPFARPPATRLEELRLAAVEDRFEAELELGRHADVLADLETAGRAHPLRERLVGLRMRALYAAGRQSDALAVFERTRVILAEELGVDPSTELRDVHLAVLRGEIASARPETDHLPVRLTSFVGRRDELDHVARALDAGRLVTVIGPGGAGKTRLATEAAARHPAHRRGRVWFVALAGVRDPGDVTGAVVSALDMLPIRRSHAIEPVDAVGHIAELVGGGDAVLVLDNCEHLLDAAAELAHELLARVPGLRVLATSREPLAITGEALCQLGPLDAPEAMRLFTERAATVRPGCTLEDDAVAEICRRLDGLPLALELAAARLRSMTVEQIVERLNDRFRLLTSGSRVALPRQRTLRAVVEWSWDLLAEPERALARRLAVFPGAVTVPAAEAVCADESLPADDVFPVLCSLVEKSIVDIRDGRYRMLETIRAYAEERLDEAGERDAVAGRFAEHYLRIAEADEAALRSADQLRAIATFEAEHPNMIAALRRAIDADDAVTACRFALVLNWYWLVRGWHEQLGEFMPGVLRFEGRVPADTAAALRAVYALIDGVPAAGLARAIIDDCVRSGAIERFPALSLVVPLLAFVVGEHELAERETRRVLARSDPWARACAHSVQASMFDNAGDLVAGERVRAEALAGFQAVGDRWGIAMTLGMQAAGNSLRGDHERAIAQYQHGLAMARELSSVQDMVQHLYRLALERMRAGDVEGAMRELDQAGQLADQPETHAMVRLATAELARRSGDLTLAHVALDKLRPELDDLPPHAGVAAEMLTMTTAALLITEGRSEPARELLAGALRKATPPDGARAAELAGRLFALEGKPELAASTLGLSEAIRGAFDAGDPELATLVASLCGELTTNAYRAAYDRGAALSKPEAIERLLAEFS</sequence>
<keyword evidence="6" id="KW-1185">Reference proteome</keyword>
<dbReference type="Gene3D" id="1.10.10.10">
    <property type="entry name" value="Winged helix-like DNA-binding domain superfamily/Winged helix DNA-binding domain"/>
    <property type="match status" value="1"/>
</dbReference>
<evidence type="ECO:0000256" key="2">
    <source>
        <dbReference type="ARBA" id="ARBA00023125"/>
    </source>
</evidence>
<keyword evidence="2 3" id="KW-0238">DNA-binding</keyword>
<dbReference type="GO" id="GO:0006355">
    <property type="term" value="P:regulation of DNA-templated transcription"/>
    <property type="evidence" value="ECO:0007669"/>
    <property type="project" value="InterPro"/>
</dbReference>
<protein>
    <submittedName>
        <fullName evidence="5">Putative ATPase</fullName>
    </submittedName>
</protein>
<evidence type="ECO:0000313" key="6">
    <source>
        <dbReference type="Proteomes" id="UP000256269"/>
    </source>
</evidence>
<evidence type="ECO:0000259" key="4">
    <source>
        <dbReference type="PROSITE" id="PS51755"/>
    </source>
</evidence>
<comment type="caution">
    <text evidence="5">The sequence shown here is derived from an EMBL/GenBank/DDBJ whole genome shotgun (WGS) entry which is preliminary data.</text>
</comment>
<dbReference type="InterPro" id="IPR016032">
    <property type="entry name" value="Sig_transdc_resp-reg_C-effctor"/>
</dbReference>
<dbReference type="PROSITE" id="PS51755">
    <property type="entry name" value="OMPR_PHOB"/>
    <property type="match status" value="1"/>
</dbReference>
<accession>A0A3E0HHS8</accession>
<dbReference type="Gene3D" id="1.25.40.10">
    <property type="entry name" value="Tetratricopeptide repeat domain"/>
    <property type="match status" value="2"/>
</dbReference>
<feature type="domain" description="OmpR/PhoB-type" evidence="4">
    <location>
        <begin position="12"/>
        <end position="110"/>
    </location>
</feature>
<dbReference type="Proteomes" id="UP000256269">
    <property type="component" value="Unassembled WGS sequence"/>
</dbReference>
<dbReference type="InterPro" id="IPR049945">
    <property type="entry name" value="AAA_22"/>
</dbReference>
<comment type="similarity">
    <text evidence="1">Belongs to the AfsR/DnrI/RedD regulatory family.</text>
</comment>
<dbReference type="GO" id="GO:0000160">
    <property type="term" value="P:phosphorelay signal transduction system"/>
    <property type="evidence" value="ECO:0007669"/>
    <property type="project" value="InterPro"/>
</dbReference>
<gene>
    <name evidence="5" type="ORF">BCF44_107115</name>
</gene>
<evidence type="ECO:0000256" key="1">
    <source>
        <dbReference type="ARBA" id="ARBA00005820"/>
    </source>
</evidence>
<dbReference type="InterPro" id="IPR036388">
    <property type="entry name" value="WH-like_DNA-bd_sf"/>
</dbReference>
<evidence type="ECO:0000256" key="3">
    <source>
        <dbReference type="PROSITE-ProRule" id="PRU01091"/>
    </source>
</evidence>
<name>A0A3E0HHS8_9PSEU</name>
<dbReference type="EMBL" id="QUNO01000007">
    <property type="protein sequence ID" value="REH45983.1"/>
    <property type="molecule type" value="Genomic_DNA"/>
</dbReference>
<dbReference type="CDD" id="cd15831">
    <property type="entry name" value="BTAD"/>
    <property type="match status" value="1"/>
</dbReference>
<feature type="DNA-binding region" description="OmpR/PhoB-type" evidence="3">
    <location>
        <begin position="12"/>
        <end position="110"/>
    </location>
</feature>
<dbReference type="SUPFAM" id="SSF46894">
    <property type="entry name" value="C-terminal effector domain of the bipartite response regulators"/>
    <property type="match status" value="1"/>
</dbReference>
<reference evidence="5 6" key="1">
    <citation type="submission" date="2018-08" db="EMBL/GenBank/DDBJ databases">
        <title>Genomic Encyclopedia of Archaeal and Bacterial Type Strains, Phase II (KMG-II): from individual species to whole genera.</title>
        <authorList>
            <person name="Goeker M."/>
        </authorList>
    </citation>
    <scope>NUCLEOTIDE SEQUENCE [LARGE SCALE GENOMIC DNA]</scope>
    <source>
        <strain evidence="5 6">DSM 45791</strain>
    </source>
</reference>
<dbReference type="Gene3D" id="3.40.50.300">
    <property type="entry name" value="P-loop containing nucleotide triphosphate hydrolases"/>
    <property type="match status" value="1"/>
</dbReference>
<dbReference type="InterPro" id="IPR005158">
    <property type="entry name" value="BTAD"/>
</dbReference>
<dbReference type="SMART" id="SM00862">
    <property type="entry name" value="Trans_reg_C"/>
    <property type="match status" value="1"/>
</dbReference>
<dbReference type="SUPFAM" id="SSF52540">
    <property type="entry name" value="P-loop containing nucleoside triphosphate hydrolases"/>
    <property type="match status" value="1"/>
</dbReference>
<evidence type="ECO:0000313" key="5">
    <source>
        <dbReference type="EMBL" id="REH45983.1"/>
    </source>
</evidence>
<dbReference type="Pfam" id="PF03704">
    <property type="entry name" value="BTAD"/>
    <property type="match status" value="1"/>
</dbReference>
<dbReference type="SUPFAM" id="SSF48452">
    <property type="entry name" value="TPR-like"/>
    <property type="match status" value="2"/>
</dbReference>
<dbReference type="InterPro" id="IPR011990">
    <property type="entry name" value="TPR-like_helical_dom_sf"/>
</dbReference>
<dbReference type="PANTHER" id="PTHR47691">
    <property type="entry name" value="REGULATOR-RELATED"/>
    <property type="match status" value="1"/>
</dbReference>
<dbReference type="PANTHER" id="PTHR47691:SF3">
    <property type="entry name" value="HTH-TYPE TRANSCRIPTIONAL REGULATOR RV0890C-RELATED"/>
    <property type="match status" value="1"/>
</dbReference>